<sequence length="324" mass="36233">MESLVMEACGNCQNYANGTTTLLKAAVAADAEIIFPVVKFLDGAPPPPGSRFVAVLVVPGLVVIQRKPVKQLGAYEKVMASSVFDSWPIFAIVGAMTLSAALVIWVLELMSCYNGFLLLCYRYGDRTPKSNPAKVFAMMWFLVGLVMFGLFAGAVTSALTVVVVSGGPEDTEYNTVEELVEALRTGDTDANLVRYVCTDEEKRLIQRLKPLVAESEEESLVFFEPASPFFVLILQVCGGALGGLILCGIIYEAFRWKWGKNEQKGRHCQDEEEMRKLVEEFYRDFTRTYKTLRKKSKYLIKLRNKLHTDGTIYMNNDVEDAKLW</sequence>
<gene>
    <name evidence="2" type="ORF">OS493_038529</name>
</gene>
<keyword evidence="1" id="KW-0812">Transmembrane</keyword>
<dbReference type="AlphaFoldDB" id="A0A9W9Y6X7"/>
<keyword evidence="1" id="KW-0472">Membrane</keyword>
<protein>
    <submittedName>
        <fullName evidence="2">Uncharacterized protein</fullName>
    </submittedName>
</protein>
<reference evidence="2" key="1">
    <citation type="submission" date="2023-01" db="EMBL/GenBank/DDBJ databases">
        <title>Genome assembly of the deep-sea coral Lophelia pertusa.</title>
        <authorList>
            <person name="Herrera S."/>
            <person name="Cordes E."/>
        </authorList>
    </citation>
    <scope>NUCLEOTIDE SEQUENCE</scope>
    <source>
        <strain evidence="2">USNM1676648</strain>
        <tissue evidence="2">Polyp</tissue>
    </source>
</reference>
<feature type="transmembrane region" description="Helical" evidence="1">
    <location>
        <begin position="135"/>
        <end position="164"/>
    </location>
</feature>
<proteinExistence type="predicted"/>
<evidence type="ECO:0000256" key="1">
    <source>
        <dbReference type="SAM" id="Phobius"/>
    </source>
</evidence>
<feature type="transmembrane region" description="Helical" evidence="1">
    <location>
        <begin position="229"/>
        <end position="254"/>
    </location>
</feature>
<organism evidence="2 3">
    <name type="scientific">Desmophyllum pertusum</name>
    <dbReference type="NCBI Taxonomy" id="174260"/>
    <lineage>
        <taxon>Eukaryota</taxon>
        <taxon>Metazoa</taxon>
        <taxon>Cnidaria</taxon>
        <taxon>Anthozoa</taxon>
        <taxon>Hexacorallia</taxon>
        <taxon>Scleractinia</taxon>
        <taxon>Caryophylliina</taxon>
        <taxon>Caryophylliidae</taxon>
        <taxon>Desmophyllum</taxon>
    </lineage>
</organism>
<feature type="transmembrane region" description="Helical" evidence="1">
    <location>
        <begin position="102"/>
        <end position="123"/>
    </location>
</feature>
<evidence type="ECO:0000313" key="2">
    <source>
        <dbReference type="EMBL" id="KAJ7315639.1"/>
    </source>
</evidence>
<comment type="caution">
    <text evidence="2">The sequence shown here is derived from an EMBL/GenBank/DDBJ whole genome shotgun (WGS) entry which is preliminary data.</text>
</comment>
<keyword evidence="1" id="KW-1133">Transmembrane helix</keyword>
<dbReference type="Gene3D" id="1.10.287.70">
    <property type="match status" value="1"/>
</dbReference>
<dbReference type="EMBL" id="MU827879">
    <property type="protein sequence ID" value="KAJ7315639.1"/>
    <property type="molecule type" value="Genomic_DNA"/>
</dbReference>
<dbReference type="Proteomes" id="UP001163046">
    <property type="component" value="Unassembled WGS sequence"/>
</dbReference>
<keyword evidence="3" id="KW-1185">Reference proteome</keyword>
<dbReference type="SUPFAM" id="SSF81324">
    <property type="entry name" value="Voltage-gated potassium channels"/>
    <property type="match status" value="1"/>
</dbReference>
<accession>A0A9W9Y6X7</accession>
<evidence type="ECO:0000313" key="3">
    <source>
        <dbReference type="Proteomes" id="UP001163046"/>
    </source>
</evidence>
<name>A0A9W9Y6X7_9CNID</name>